<reference evidence="7 8" key="1">
    <citation type="submission" date="2016-10" db="EMBL/GenBank/DDBJ databases">
        <authorList>
            <person name="de Groot N.N."/>
        </authorList>
    </citation>
    <scope>NUCLEOTIDE SEQUENCE [LARGE SCALE GENOMIC DNA]</scope>
    <source>
        <strain evidence="7 8">DSM 569</strain>
    </source>
</reference>
<dbReference type="PANTHER" id="PTHR46383:SF3">
    <property type="entry name" value="ASPARTATE AMINOTRANSFERASE-RELATED"/>
    <property type="match status" value="1"/>
</dbReference>
<comment type="cofactor">
    <cofactor evidence="1">
        <name>pyridoxal 5'-phosphate</name>
        <dbReference type="ChEBI" id="CHEBI:597326"/>
    </cofactor>
</comment>
<keyword evidence="5" id="KW-0663">Pyridoxal phosphate</keyword>
<accession>A0A1I1Z7W9</accession>
<organism evidence="7 8">
    <name type="scientific">Thermoanaerobacter thermohydrosulfuricus</name>
    <name type="common">Clostridium thermohydrosulfuricum</name>
    <dbReference type="NCBI Taxonomy" id="1516"/>
    <lineage>
        <taxon>Bacteria</taxon>
        <taxon>Bacillati</taxon>
        <taxon>Bacillota</taxon>
        <taxon>Clostridia</taxon>
        <taxon>Thermoanaerobacterales</taxon>
        <taxon>Thermoanaerobacteraceae</taxon>
        <taxon>Thermoanaerobacter</taxon>
    </lineage>
</organism>
<dbReference type="InterPro" id="IPR015422">
    <property type="entry name" value="PyrdxlP-dep_Trfase_small"/>
</dbReference>
<dbReference type="InterPro" id="IPR004839">
    <property type="entry name" value="Aminotransferase_I/II_large"/>
</dbReference>
<proteinExistence type="inferred from homology"/>
<feature type="domain" description="Aminotransferase class I/classII large" evidence="6">
    <location>
        <begin position="31"/>
        <end position="114"/>
    </location>
</feature>
<dbReference type="InterPro" id="IPR050596">
    <property type="entry name" value="AspAT/PAT-like"/>
</dbReference>
<sequence length="121" mass="13665">MNTNKYISEVVKSIPSSGIRKFFDLVTNSKNIISLGVGEPDFVTPWKIRKEEIETLNRGNTTYTSNLGLLELRIAISCFLKKHYNLNYDPEKEIMVTIGASEAIDLALRALLNTLQQSMNL</sequence>
<dbReference type="Proteomes" id="UP000183404">
    <property type="component" value="Unassembled WGS sequence"/>
</dbReference>
<dbReference type="PANTHER" id="PTHR46383">
    <property type="entry name" value="ASPARTATE AMINOTRANSFERASE"/>
    <property type="match status" value="1"/>
</dbReference>
<dbReference type="GO" id="GO:0030170">
    <property type="term" value="F:pyridoxal phosphate binding"/>
    <property type="evidence" value="ECO:0007669"/>
    <property type="project" value="InterPro"/>
</dbReference>
<protein>
    <submittedName>
        <fullName evidence="7">Aminotransferase class I and II</fullName>
    </submittedName>
</protein>
<evidence type="ECO:0000256" key="4">
    <source>
        <dbReference type="ARBA" id="ARBA00022679"/>
    </source>
</evidence>
<dbReference type="InterPro" id="IPR015421">
    <property type="entry name" value="PyrdxlP-dep_Trfase_major"/>
</dbReference>
<keyword evidence="3 7" id="KW-0032">Aminotransferase</keyword>
<dbReference type="AlphaFoldDB" id="A0A1I1Z7W9"/>
<evidence type="ECO:0000313" key="7">
    <source>
        <dbReference type="EMBL" id="SDG71368.1"/>
    </source>
</evidence>
<evidence type="ECO:0000313" key="8">
    <source>
        <dbReference type="Proteomes" id="UP000183404"/>
    </source>
</evidence>
<dbReference type="Gene3D" id="3.40.640.10">
    <property type="entry name" value="Type I PLP-dependent aspartate aminotransferase-like (Major domain)"/>
    <property type="match status" value="1"/>
</dbReference>
<dbReference type="EMBL" id="FNBS01000121">
    <property type="protein sequence ID" value="SDG71368.1"/>
    <property type="molecule type" value="Genomic_DNA"/>
</dbReference>
<dbReference type="GO" id="GO:0006520">
    <property type="term" value="P:amino acid metabolic process"/>
    <property type="evidence" value="ECO:0007669"/>
    <property type="project" value="InterPro"/>
</dbReference>
<name>A0A1I1Z7W9_THETY</name>
<evidence type="ECO:0000256" key="2">
    <source>
        <dbReference type="ARBA" id="ARBA00007441"/>
    </source>
</evidence>
<keyword evidence="4 7" id="KW-0808">Transferase</keyword>
<dbReference type="InterPro" id="IPR015424">
    <property type="entry name" value="PyrdxlP-dep_Trfase"/>
</dbReference>
<evidence type="ECO:0000256" key="5">
    <source>
        <dbReference type="ARBA" id="ARBA00022898"/>
    </source>
</evidence>
<dbReference type="Gene3D" id="3.90.1150.10">
    <property type="entry name" value="Aspartate Aminotransferase, domain 1"/>
    <property type="match status" value="1"/>
</dbReference>
<evidence type="ECO:0000259" key="6">
    <source>
        <dbReference type="Pfam" id="PF00155"/>
    </source>
</evidence>
<comment type="similarity">
    <text evidence="2">Belongs to the class-I pyridoxal-phosphate-dependent aminotransferase family.</text>
</comment>
<dbReference type="SUPFAM" id="SSF53383">
    <property type="entry name" value="PLP-dependent transferases"/>
    <property type="match status" value="1"/>
</dbReference>
<dbReference type="GO" id="GO:0008483">
    <property type="term" value="F:transaminase activity"/>
    <property type="evidence" value="ECO:0007669"/>
    <property type="project" value="UniProtKB-KW"/>
</dbReference>
<evidence type="ECO:0000256" key="1">
    <source>
        <dbReference type="ARBA" id="ARBA00001933"/>
    </source>
</evidence>
<gene>
    <name evidence="7" type="ORF">SAMN04244560_02805</name>
</gene>
<dbReference type="Pfam" id="PF00155">
    <property type="entry name" value="Aminotran_1_2"/>
    <property type="match status" value="1"/>
</dbReference>
<evidence type="ECO:0000256" key="3">
    <source>
        <dbReference type="ARBA" id="ARBA00022576"/>
    </source>
</evidence>